<gene>
    <name evidence="2" type="ORF">A1OE_1348</name>
</gene>
<keyword evidence="1" id="KW-1133">Transmembrane helix</keyword>
<accession>K7ZDH3</accession>
<proteinExistence type="predicted"/>
<feature type="transmembrane region" description="Helical" evidence="1">
    <location>
        <begin position="20"/>
        <end position="41"/>
    </location>
</feature>
<dbReference type="HOGENOM" id="CLU_2804416_0_0_5"/>
<organism evidence="2 3">
    <name type="scientific">Candidatus Endolissoclinum faulkneri L2</name>
    <dbReference type="NCBI Taxonomy" id="1193729"/>
    <lineage>
        <taxon>Bacteria</taxon>
        <taxon>Pseudomonadati</taxon>
        <taxon>Pseudomonadota</taxon>
        <taxon>Alphaproteobacteria</taxon>
        <taxon>Rhodospirillales</taxon>
        <taxon>Rhodospirillaceae</taxon>
        <taxon>Candidatus Endolissoclinum</taxon>
    </lineage>
</organism>
<reference evidence="2 3" key="1">
    <citation type="journal article" date="2012" name="Proc. Natl. Acad. Sci. U.S.A.">
        <title>Genome streamlining and chemical defense in a coral reef symbiosis.</title>
        <authorList>
            <person name="Kwan J.C."/>
            <person name="Donia M.S."/>
            <person name="Han A.W."/>
            <person name="Hirose E."/>
            <person name="Haygood M.G."/>
            <person name="Schmidt E.W."/>
        </authorList>
    </citation>
    <scope>NUCLEOTIDE SEQUENCE [LARGE SCALE GENOMIC DNA]</scope>
    <source>
        <strain evidence="2 3">L2</strain>
    </source>
</reference>
<keyword evidence="3" id="KW-1185">Reference proteome</keyword>
<dbReference type="AlphaFoldDB" id="K7ZDH3"/>
<dbReference type="Proteomes" id="UP000010077">
    <property type="component" value="Chromosome"/>
</dbReference>
<protein>
    <submittedName>
        <fullName evidence="2">Uncharacterized protein</fullName>
    </submittedName>
</protein>
<sequence length="67" mass="8161">MKLLKFLKIFTLYFLFRKNLLWRLFTIMSTCLFTKILLVCYSNKLGNSFFCHKFCYYSNLLVNKITI</sequence>
<dbReference type="KEGG" id="thal:A1OE_1348"/>
<name>K7ZDH3_9PROT</name>
<evidence type="ECO:0000313" key="3">
    <source>
        <dbReference type="Proteomes" id="UP000010077"/>
    </source>
</evidence>
<dbReference type="EMBL" id="CP003539">
    <property type="protein sequence ID" value="AFX99521.1"/>
    <property type="molecule type" value="Genomic_DNA"/>
</dbReference>
<keyword evidence="1" id="KW-0472">Membrane</keyword>
<keyword evidence="1" id="KW-0812">Transmembrane</keyword>
<evidence type="ECO:0000313" key="2">
    <source>
        <dbReference type="EMBL" id="AFX99521.1"/>
    </source>
</evidence>
<evidence type="ECO:0000256" key="1">
    <source>
        <dbReference type="SAM" id="Phobius"/>
    </source>
</evidence>